<organism evidence="7 8">
    <name type="scientific">Corynebacterium auriscanis</name>
    <dbReference type="NCBI Taxonomy" id="99807"/>
    <lineage>
        <taxon>Bacteria</taxon>
        <taxon>Bacillati</taxon>
        <taxon>Actinomycetota</taxon>
        <taxon>Actinomycetes</taxon>
        <taxon>Mycobacteriales</taxon>
        <taxon>Corynebacteriaceae</taxon>
        <taxon>Corynebacterium</taxon>
    </lineage>
</organism>
<dbReference type="InterPro" id="IPR022770">
    <property type="entry name" value="IucA/IucC-like_C"/>
</dbReference>
<evidence type="ECO:0000259" key="6">
    <source>
        <dbReference type="SMART" id="SM01006"/>
    </source>
</evidence>
<dbReference type="GO" id="GO:0019290">
    <property type="term" value="P:siderophore biosynthetic process"/>
    <property type="evidence" value="ECO:0007669"/>
    <property type="project" value="InterPro"/>
</dbReference>
<comment type="function">
    <text evidence="1">Acyltransferase required for the direct transfer of medium- to long-chain fatty acyl moieties from a carrier protein (MbtL) on to the epsilon-amino group of lysine residue in the mycobactin core.</text>
</comment>
<evidence type="ECO:0000313" key="8">
    <source>
        <dbReference type="Proteomes" id="UP000030145"/>
    </source>
</evidence>
<dbReference type="InterPro" id="IPR007310">
    <property type="entry name" value="Aerobactin_biosyn_IucA/IucC_N"/>
</dbReference>
<dbReference type="Gene3D" id="6.10.250.3370">
    <property type="match status" value="1"/>
</dbReference>
<dbReference type="Pfam" id="PF04183">
    <property type="entry name" value="IucA_IucC"/>
    <property type="match status" value="1"/>
</dbReference>
<dbReference type="Pfam" id="PF13523">
    <property type="entry name" value="Acetyltransf_8"/>
    <property type="match status" value="1"/>
</dbReference>
<dbReference type="InterPro" id="IPR037455">
    <property type="entry name" value="LucA/IucC-like"/>
</dbReference>
<feature type="domain" description="Acyltransferase MbtK/IucB-like conserved" evidence="6">
    <location>
        <begin position="14"/>
        <end position="61"/>
    </location>
</feature>
<dbReference type="UniPathway" id="UPA00011"/>
<dbReference type="InterPro" id="IPR019432">
    <property type="entry name" value="Acyltransferase_MbtK/IucB-like"/>
</dbReference>
<dbReference type="GO" id="GO:0016881">
    <property type="term" value="F:acid-amino acid ligase activity"/>
    <property type="evidence" value="ECO:0007669"/>
    <property type="project" value="UniProtKB-ARBA"/>
</dbReference>
<gene>
    <name evidence="7" type="ORF">MA47_04525</name>
</gene>
<dbReference type="Pfam" id="PF06276">
    <property type="entry name" value="FhuF"/>
    <property type="match status" value="1"/>
</dbReference>
<evidence type="ECO:0000256" key="5">
    <source>
        <dbReference type="ARBA" id="ARBA00031122"/>
    </source>
</evidence>
<sequence>MRGILTPHGRITITPVRIPRDVALLHSWLTSPHAAYWGSLNANVDEVGREYRRIADAAHEAAWLLHLNDEPVALVETYDPAEVVVNDVPGVGHAAGDMGMHILVAPPGTEPRPGFTNSIFAATMRWLFDERGAQRVVVEPDAGNHKILAKNALAGFVDIPGLERTPLTLGGEEKIARIQHCHALRFRASELASHAVTERAVAATPAEHLTSAAMEEANRQLLAKAIREFVHERLLTATCMDSTSDDPGAPTHEVRFGSRVIAFRATPHRLEHLSIDPSSLRCADSSALPMLPDLLAEASEELRIAPEFLHTYLEEVQATLAARGRVLHRERPTARQLSGRDLPEHMNPQTQADHLQFVEASMVDGHPSFIANSGRGGMSEGDLNSWAPELSTAGPLVWLAAHKSSCVHALSHDLPQEDWRFWEQQLGANMWERFRTTVGKAGGDPADYLPIPIHPWQWNHRMTTTFASDIASGRLLFVGTSDDLYRPQQSLRTFFNHSRPLQPYVKTAVAVRNMGFLRGLSSTYMESTPAINDWLQHTIGTSSEFVDHGVLLLREIATVGYVADVYHRSQPLTGSKPSEHMKMAAGLWRESPIGSLESTELAVTLASVLHVDAEGNTLVGEWIHQAGTDARTWLRHLLDVYLWPAIHALASHNIVFMPHGENIILRLRQGLPVGSFFKDLGEEVAVVHREQDLPDEISRIQADHGDIDDAQRALSIHTDILDGVLRHLAALMADHNLLTDAEFWEAVRTCVEDYETSHPGTLDRLPLLSETFRHSCLNRLQLRNPLTMVDLGDQNSSLIYAGDIANPLSE</sequence>
<dbReference type="RefSeq" id="WP_035113624.1">
    <property type="nucleotide sequence ID" value="NZ_CP047046.1"/>
</dbReference>
<dbReference type="PANTHER" id="PTHR34384:SF6">
    <property type="entry name" value="STAPHYLOFERRIN B SYNTHASE"/>
    <property type="match status" value="1"/>
</dbReference>
<proteinExistence type="inferred from homology"/>
<dbReference type="Proteomes" id="UP000030145">
    <property type="component" value="Unassembled WGS sequence"/>
</dbReference>
<dbReference type="Gene3D" id="3.40.630.30">
    <property type="match status" value="1"/>
</dbReference>
<keyword evidence="8" id="KW-1185">Reference proteome</keyword>
<reference evidence="7 8" key="1">
    <citation type="submission" date="2014-10" db="EMBL/GenBank/DDBJ databases">
        <title>Whole Genome sequence of Corynebacterium auriscanis strain CIP 106629.</title>
        <authorList>
            <person name="Hassan S.S."/>
            <person name="Jamal S.B."/>
            <person name="Tiwari S."/>
            <person name="Oliveira L.D.C."/>
            <person name="Souza F."/>
            <person name="Mariano D.C."/>
            <person name="Almeida S."/>
            <person name="Dorella F."/>
            <person name="Pereira F."/>
            <person name="Carvalho A."/>
            <person name="Leal C.A."/>
            <person name="Soares S.D.C."/>
            <person name="Figueiredo H.C."/>
            <person name="Silva A."/>
            <person name="Azevedo V.A."/>
        </authorList>
    </citation>
    <scope>NUCLEOTIDE SEQUENCE [LARGE SCALE GENOMIC DNA]</scope>
    <source>
        <strain evidence="7 8">CIP 106629</strain>
    </source>
</reference>
<dbReference type="SMART" id="SM01006">
    <property type="entry name" value="AlcB"/>
    <property type="match status" value="1"/>
</dbReference>
<comment type="pathway">
    <text evidence="2">Siderophore biosynthesis; mycobactin biosynthesis.</text>
</comment>
<dbReference type="InterPro" id="IPR016181">
    <property type="entry name" value="Acyl_CoA_acyltransferase"/>
</dbReference>
<evidence type="ECO:0000313" key="7">
    <source>
        <dbReference type="EMBL" id="KGM18882.1"/>
    </source>
</evidence>
<evidence type="ECO:0000256" key="1">
    <source>
        <dbReference type="ARBA" id="ARBA00003818"/>
    </source>
</evidence>
<dbReference type="Gene3D" id="3.30.310.280">
    <property type="match status" value="1"/>
</dbReference>
<comment type="caution">
    <text evidence="7">The sequence shown here is derived from an EMBL/GenBank/DDBJ whole genome shotgun (WGS) entry which is preliminary data.</text>
</comment>
<dbReference type="PANTHER" id="PTHR34384">
    <property type="entry name" value="L-2,3-DIAMINOPROPANOATE--CITRATE LIGASE"/>
    <property type="match status" value="1"/>
</dbReference>
<evidence type="ECO:0000256" key="2">
    <source>
        <dbReference type="ARBA" id="ARBA00005102"/>
    </source>
</evidence>
<name>A0A0A2DM81_9CORY</name>
<dbReference type="AlphaFoldDB" id="A0A0A2DM81"/>
<dbReference type="SUPFAM" id="SSF55729">
    <property type="entry name" value="Acyl-CoA N-acyltransferases (Nat)"/>
    <property type="match status" value="1"/>
</dbReference>
<accession>A0A0A2DM81</accession>
<dbReference type="GeneID" id="300553620"/>
<comment type="similarity">
    <text evidence="3">Belongs to the IucA/IucC family.</text>
</comment>
<dbReference type="Gene3D" id="1.10.510.40">
    <property type="match status" value="1"/>
</dbReference>
<evidence type="ECO:0000256" key="4">
    <source>
        <dbReference type="ARBA" id="ARBA00020586"/>
    </source>
</evidence>
<evidence type="ECO:0000256" key="3">
    <source>
        <dbReference type="ARBA" id="ARBA00007832"/>
    </source>
</evidence>
<dbReference type="GO" id="GO:0016746">
    <property type="term" value="F:acyltransferase activity"/>
    <property type="evidence" value="ECO:0007669"/>
    <property type="project" value="InterPro"/>
</dbReference>
<protein>
    <recommendedName>
        <fullName evidence="4">Lysine N-acyltransferase MbtK</fullName>
    </recommendedName>
    <alternativeName>
        <fullName evidence="5">Mycobactin synthase protein K</fullName>
    </alternativeName>
</protein>
<dbReference type="EMBL" id="JRVJ01000004">
    <property type="protein sequence ID" value="KGM18882.1"/>
    <property type="molecule type" value="Genomic_DNA"/>
</dbReference>